<accession>A0ABV0EGJ8</accession>
<comment type="caution">
    <text evidence="3">The sequence shown here is derived from an EMBL/GenBank/DDBJ whole genome shotgun (WGS) entry which is preliminary data.</text>
</comment>
<evidence type="ECO:0000256" key="1">
    <source>
        <dbReference type="SAM" id="Phobius"/>
    </source>
</evidence>
<dbReference type="InterPro" id="IPR032816">
    <property type="entry name" value="VTT_dom"/>
</dbReference>
<organism evidence="3 4">
    <name type="scientific">Thiobacter aerophilum</name>
    <dbReference type="NCBI Taxonomy" id="3121275"/>
    <lineage>
        <taxon>Bacteria</taxon>
        <taxon>Pseudomonadati</taxon>
        <taxon>Pseudomonadota</taxon>
        <taxon>Betaproteobacteria</taxon>
        <taxon>Burkholderiales</taxon>
        <taxon>Thiobacteraceae</taxon>
        <taxon>Thiobacter</taxon>
    </lineage>
</organism>
<evidence type="ECO:0000259" key="2">
    <source>
        <dbReference type="Pfam" id="PF09335"/>
    </source>
</evidence>
<dbReference type="RefSeq" id="WP_347308841.1">
    <property type="nucleotide sequence ID" value="NZ_JBAJEX010000010.1"/>
</dbReference>
<evidence type="ECO:0000313" key="3">
    <source>
        <dbReference type="EMBL" id="MEO1767729.1"/>
    </source>
</evidence>
<evidence type="ECO:0000313" key="4">
    <source>
        <dbReference type="Proteomes" id="UP001482231"/>
    </source>
</evidence>
<dbReference type="PANTHER" id="PTHR42709:SF2">
    <property type="entry name" value="INNER MEMBRANE PROTEIN YOHD"/>
    <property type="match status" value="1"/>
</dbReference>
<name>A0ABV0EGJ8_9BURK</name>
<dbReference type="PANTHER" id="PTHR42709">
    <property type="entry name" value="ALKALINE PHOSPHATASE LIKE PROTEIN"/>
    <property type="match status" value="1"/>
</dbReference>
<feature type="transmembrane region" description="Helical" evidence="1">
    <location>
        <begin position="12"/>
        <end position="35"/>
    </location>
</feature>
<dbReference type="EMBL" id="JBAJEX010000010">
    <property type="protein sequence ID" value="MEO1767729.1"/>
    <property type="molecule type" value="Genomic_DNA"/>
</dbReference>
<feature type="domain" description="VTT" evidence="2">
    <location>
        <begin position="23"/>
        <end position="143"/>
    </location>
</feature>
<keyword evidence="1" id="KW-0472">Membrane</keyword>
<reference evidence="3 4" key="1">
    <citation type="submission" date="2024-02" db="EMBL/GenBank/DDBJ databases">
        <title>New thermophilic sulfur-oxidizing bacteria from a hot springs of the Uzon caldera (Kamchatka, Russia).</title>
        <authorList>
            <person name="Dukat A.M."/>
            <person name="Elcheninov A.G."/>
            <person name="Frolov E.N."/>
        </authorList>
    </citation>
    <scope>NUCLEOTIDE SEQUENCE [LARGE SCALE GENOMIC DNA]</scope>
    <source>
        <strain evidence="3 4">AK1</strain>
    </source>
</reference>
<gene>
    <name evidence="3" type="ORF">V6E02_10950</name>
</gene>
<feature type="transmembrane region" description="Helical" evidence="1">
    <location>
        <begin position="41"/>
        <end position="62"/>
    </location>
</feature>
<keyword evidence="1" id="KW-0812">Transmembrane</keyword>
<feature type="transmembrane region" description="Helical" evidence="1">
    <location>
        <begin position="161"/>
        <end position="178"/>
    </location>
</feature>
<proteinExistence type="predicted"/>
<dbReference type="InterPro" id="IPR051311">
    <property type="entry name" value="DedA_domain"/>
</dbReference>
<feature type="transmembrane region" description="Helical" evidence="1">
    <location>
        <begin position="123"/>
        <end position="146"/>
    </location>
</feature>
<protein>
    <submittedName>
        <fullName evidence="3">DedA family protein</fullName>
    </submittedName>
</protein>
<keyword evidence="1" id="KW-1133">Transmembrane helix</keyword>
<keyword evidence="4" id="KW-1185">Reference proteome</keyword>
<dbReference type="Pfam" id="PF09335">
    <property type="entry name" value="VTT_dom"/>
    <property type="match status" value="1"/>
</dbReference>
<dbReference type="Proteomes" id="UP001482231">
    <property type="component" value="Unassembled WGS sequence"/>
</dbReference>
<sequence>MDVALLISRWGLLAVLLGSLLEGETVLVLAGFAAHRGYLDFAQVVAVAWLGAVLGDQFWFWLGRRHGRTFLARWPKQTTAIRRALRLIERHPARSVLFMRFAWGLRIALPVAMGMSGLPHGRFLLLNGLSAMLWAPAIAGAGWLFGDVLVRHLGDLARVEHWAALALVLLVLAVHLVERRWARRRTARDADRD</sequence>